<organism evidence="2 3">
    <name type="scientific">Pinctada imbricata</name>
    <name type="common">Atlantic pearl-oyster</name>
    <name type="synonym">Pinctada martensii</name>
    <dbReference type="NCBI Taxonomy" id="66713"/>
    <lineage>
        <taxon>Eukaryota</taxon>
        <taxon>Metazoa</taxon>
        <taxon>Spiralia</taxon>
        <taxon>Lophotrochozoa</taxon>
        <taxon>Mollusca</taxon>
        <taxon>Bivalvia</taxon>
        <taxon>Autobranchia</taxon>
        <taxon>Pteriomorphia</taxon>
        <taxon>Pterioida</taxon>
        <taxon>Pterioidea</taxon>
        <taxon>Pteriidae</taxon>
        <taxon>Pinctada</taxon>
    </lineage>
</organism>
<reference evidence="2" key="1">
    <citation type="submission" date="2019-08" db="EMBL/GenBank/DDBJ databases">
        <title>The improved chromosome-level genome for the pearl oyster Pinctada fucata martensii using PacBio sequencing and Hi-C.</title>
        <authorList>
            <person name="Zheng Z."/>
        </authorList>
    </citation>
    <scope>NUCLEOTIDE SEQUENCE</scope>
    <source>
        <strain evidence="2">ZZ-2019</strain>
        <tissue evidence="2">Adductor muscle</tissue>
    </source>
</reference>
<proteinExistence type="predicted"/>
<dbReference type="InterPro" id="IPR001304">
    <property type="entry name" value="C-type_lectin-like"/>
</dbReference>
<keyword evidence="3" id="KW-1185">Reference proteome</keyword>
<dbReference type="InterPro" id="IPR050111">
    <property type="entry name" value="C-type_lectin/snaclec_domain"/>
</dbReference>
<dbReference type="PROSITE" id="PS50041">
    <property type="entry name" value="C_TYPE_LECTIN_2"/>
    <property type="match status" value="1"/>
</dbReference>
<dbReference type="AlphaFoldDB" id="A0AA89C3S7"/>
<dbReference type="EMBL" id="VSWD01000004">
    <property type="protein sequence ID" value="KAK3104768.1"/>
    <property type="molecule type" value="Genomic_DNA"/>
</dbReference>
<dbReference type="InterPro" id="IPR016187">
    <property type="entry name" value="CTDL_fold"/>
</dbReference>
<evidence type="ECO:0000313" key="2">
    <source>
        <dbReference type="EMBL" id="KAK3104768.1"/>
    </source>
</evidence>
<sequence>MGNLRSYNFRGQGVWIGLTRPRDGASFTWVTGEPMDFQYWAPGQPGSGSGGRRRRLLLDGIHLPTGFPSLHLPSLHLPKLFHEDCVLLKYTDSGRWHDYPCEQLDLVGLVPENYPYVCEYPHMNGKIPILSLIQD</sequence>
<evidence type="ECO:0000259" key="1">
    <source>
        <dbReference type="PROSITE" id="PS50041"/>
    </source>
</evidence>
<accession>A0AA89C3S7</accession>
<dbReference type="SUPFAM" id="SSF56436">
    <property type="entry name" value="C-type lectin-like"/>
    <property type="match status" value="1"/>
</dbReference>
<feature type="domain" description="C-type lectin" evidence="1">
    <location>
        <begin position="14"/>
        <end position="103"/>
    </location>
</feature>
<evidence type="ECO:0000313" key="3">
    <source>
        <dbReference type="Proteomes" id="UP001186944"/>
    </source>
</evidence>
<dbReference type="Proteomes" id="UP001186944">
    <property type="component" value="Unassembled WGS sequence"/>
</dbReference>
<dbReference type="PANTHER" id="PTHR22803">
    <property type="entry name" value="MANNOSE, PHOSPHOLIPASE, LECTIN RECEPTOR RELATED"/>
    <property type="match status" value="1"/>
</dbReference>
<dbReference type="Gene3D" id="3.10.100.10">
    <property type="entry name" value="Mannose-Binding Protein A, subunit A"/>
    <property type="match status" value="1"/>
</dbReference>
<comment type="caution">
    <text evidence="2">The sequence shown here is derived from an EMBL/GenBank/DDBJ whole genome shotgun (WGS) entry which is preliminary data.</text>
</comment>
<dbReference type="CDD" id="cd00037">
    <property type="entry name" value="CLECT"/>
    <property type="match status" value="1"/>
</dbReference>
<name>A0AA89C3S7_PINIB</name>
<protein>
    <recommendedName>
        <fullName evidence="1">C-type lectin domain-containing protein</fullName>
    </recommendedName>
</protein>
<gene>
    <name evidence="2" type="ORF">FSP39_009730</name>
</gene>
<dbReference type="InterPro" id="IPR016186">
    <property type="entry name" value="C-type_lectin-like/link_sf"/>
</dbReference>